<reference evidence="10 11" key="1">
    <citation type="journal article" date="2024" name="G3 (Bethesda)">
        <title>Genome assembly of Hibiscus sabdariffa L. provides insights into metabolisms of medicinal natural products.</title>
        <authorList>
            <person name="Kim T."/>
        </authorList>
    </citation>
    <scope>NUCLEOTIDE SEQUENCE [LARGE SCALE GENOMIC DNA]</scope>
    <source>
        <strain evidence="10">TK-2024</strain>
        <tissue evidence="10">Old leaves</tissue>
    </source>
</reference>
<accession>A0ABR2FRB2</accession>
<keyword evidence="3 8" id="KW-0853">WD repeat</keyword>
<keyword evidence="2 7" id="KW-0698">rRNA processing</keyword>
<feature type="repeat" description="WD" evidence="8">
    <location>
        <begin position="271"/>
        <end position="311"/>
    </location>
</feature>
<proteinExistence type="inferred from homology"/>
<evidence type="ECO:0000256" key="7">
    <source>
        <dbReference type="HAMAP-Rule" id="MF_03029"/>
    </source>
</evidence>
<feature type="repeat" description="WD" evidence="8">
    <location>
        <begin position="357"/>
        <end position="393"/>
    </location>
</feature>
<dbReference type="InterPro" id="IPR012972">
    <property type="entry name" value="NLE"/>
</dbReference>
<dbReference type="CDD" id="cd00200">
    <property type="entry name" value="WD40"/>
    <property type="match status" value="1"/>
</dbReference>
<dbReference type="Gene3D" id="2.130.10.10">
    <property type="entry name" value="YVTN repeat-like/Quinoprotein amine dehydrogenase"/>
    <property type="match status" value="1"/>
</dbReference>
<protein>
    <recommendedName>
        <fullName evidence="7">Ribosome biogenesis protein WDR12 homolog</fullName>
    </recommendedName>
</protein>
<dbReference type="PROSITE" id="PS50082">
    <property type="entry name" value="WD_REPEATS_2"/>
    <property type="match status" value="4"/>
</dbReference>
<comment type="function">
    <text evidence="7">Required for maturation of ribosomal RNAs and formation of the large ribosomal subunit.</text>
</comment>
<dbReference type="PROSITE" id="PS00678">
    <property type="entry name" value="WD_REPEATS_1"/>
    <property type="match status" value="1"/>
</dbReference>
<comment type="similarity">
    <text evidence="7">Belongs to the WD repeat WDR12/YTM1 family.</text>
</comment>
<feature type="domain" description="NLE" evidence="9">
    <location>
        <begin position="15"/>
        <end position="82"/>
    </location>
</feature>
<dbReference type="InterPro" id="IPR020472">
    <property type="entry name" value="WD40_PAC1"/>
</dbReference>
<evidence type="ECO:0000256" key="2">
    <source>
        <dbReference type="ARBA" id="ARBA00022552"/>
    </source>
</evidence>
<dbReference type="CDD" id="cd03784">
    <property type="entry name" value="GT1_Gtf-like"/>
    <property type="match status" value="1"/>
</dbReference>
<dbReference type="InterPro" id="IPR019775">
    <property type="entry name" value="WD40_repeat_CS"/>
</dbReference>
<keyword evidence="6 7" id="KW-0539">Nucleus</keyword>
<evidence type="ECO:0000256" key="4">
    <source>
        <dbReference type="ARBA" id="ARBA00022679"/>
    </source>
</evidence>
<evidence type="ECO:0000313" key="11">
    <source>
        <dbReference type="Proteomes" id="UP001472677"/>
    </source>
</evidence>
<dbReference type="InterPro" id="IPR001680">
    <property type="entry name" value="WD40_rpt"/>
</dbReference>
<evidence type="ECO:0000256" key="3">
    <source>
        <dbReference type="ARBA" id="ARBA00022574"/>
    </source>
</evidence>
<dbReference type="Proteomes" id="UP001472677">
    <property type="component" value="Unassembled WGS sequence"/>
</dbReference>
<evidence type="ECO:0000313" key="10">
    <source>
        <dbReference type="EMBL" id="KAK8586804.1"/>
    </source>
</evidence>
<evidence type="ECO:0000256" key="8">
    <source>
        <dbReference type="PROSITE-ProRule" id="PRU00221"/>
    </source>
</evidence>
<dbReference type="SMART" id="SM00320">
    <property type="entry name" value="WD40"/>
    <property type="match status" value="6"/>
</dbReference>
<dbReference type="InterPro" id="IPR002213">
    <property type="entry name" value="UDP_glucos_trans"/>
</dbReference>
<comment type="subcellular location">
    <subcellularLocation>
        <location evidence="7">Nucleus</location>
        <location evidence="7">Nucleolus</location>
    </subcellularLocation>
    <subcellularLocation>
        <location evidence="7">Nucleus</location>
        <location evidence="7">Nucleoplasm</location>
    </subcellularLocation>
</comment>
<keyword evidence="1 7" id="KW-0690">Ribosome biogenesis</keyword>
<keyword evidence="4" id="KW-0808">Transferase</keyword>
<dbReference type="Pfam" id="PF00201">
    <property type="entry name" value="UDPGT"/>
    <property type="match status" value="1"/>
</dbReference>
<dbReference type="InterPro" id="IPR028599">
    <property type="entry name" value="WDR12/Ytm1"/>
</dbReference>
<name>A0ABR2FRB2_9ROSI</name>
<gene>
    <name evidence="10" type="ORF">V6N12_021328</name>
</gene>
<dbReference type="InterPro" id="IPR036322">
    <property type="entry name" value="WD40_repeat_dom_sf"/>
</dbReference>
<dbReference type="SUPFAM" id="SSF53756">
    <property type="entry name" value="UDP-Glycosyltransferase/glycogen phosphorylase"/>
    <property type="match status" value="1"/>
</dbReference>
<dbReference type="PROSITE" id="PS50294">
    <property type="entry name" value="WD_REPEATS_REGION"/>
    <property type="match status" value="4"/>
</dbReference>
<feature type="repeat" description="WD" evidence="8">
    <location>
        <begin position="149"/>
        <end position="187"/>
    </location>
</feature>
<dbReference type="InterPro" id="IPR015943">
    <property type="entry name" value="WD40/YVTN_repeat-like_dom_sf"/>
</dbReference>
<dbReference type="PRINTS" id="PR00320">
    <property type="entry name" value="GPROTEINBRPT"/>
</dbReference>
<dbReference type="EMBL" id="JBBPBM010000004">
    <property type="protein sequence ID" value="KAK8586804.1"/>
    <property type="molecule type" value="Genomic_DNA"/>
</dbReference>
<keyword evidence="11" id="KW-1185">Reference proteome</keyword>
<keyword evidence="5" id="KW-0677">Repeat</keyword>
<dbReference type="Pfam" id="PF08154">
    <property type="entry name" value="NLE"/>
    <property type="match status" value="1"/>
</dbReference>
<dbReference type="SUPFAM" id="SSF50978">
    <property type="entry name" value="WD40 repeat-like"/>
    <property type="match status" value="1"/>
</dbReference>
<evidence type="ECO:0000256" key="1">
    <source>
        <dbReference type="ARBA" id="ARBA00022517"/>
    </source>
</evidence>
<evidence type="ECO:0000259" key="9">
    <source>
        <dbReference type="Pfam" id="PF08154"/>
    </source>
</evidence>
<organism evidence="10 11">
    <name type="scientific">Hibiscus sabdariffa</name>
    <name type="common">roselle</name>
    <dbReference type="NCBI Taxonomy" id="183260"/>
    <lineage>
        <taxon>Eukaryota</taxon>
        <taxon>Viridiplantae</taxon>
        <taxon>Streptophyta</taxon>
        <taxon>Embryophyta</taxon>
        <taxon>Tracheophyta</taxon>
        <taxon>Spermatophyta</taxon>
        <taxon>Magnoliopsida</taxon>
        <taxon>eudicotyledons</taxon>
        <taxon>Gunneridae</taxon>
        <taxon>Pentapetalae</taxon>
        <taxon>rosids</taxon>
        <taxon>malvids</taxon>
        <taxon>Malvales</taxon>
        <taxon>Malvaceae</taxon>
        <taxon>Malvoideae</taxon>
        <taxon>Hibiscus</taxon>
    </lineage>
</organism>
<comment type="caution">
    <text evidence="10">The sequence shown here is derived from an EMBL/GenBank/DDBJ whole genome shotgun (WGS) entry which is preliminary data.</text>
</comment>
<dbReference type="PANTHER" id="PTHR19855:SF11">
    <property type="entry name" value="RIBOSOME BIOGENESIS PROTEIN WDR12"/>
    <property type="match status" value="1"/>
</dbReference>
<dbReference type="HAMAP" id="MF_03029">
    <property type="entry name" value="WDR12"/>
    <property type="match status" value="1"/>
</dbReference>
<dbReference type="Pfam" id="PF00400">
    <property type="entry name" value="WD40"/>
    <property type="match status" value="4"/>
</dbReference>
<evidence type="ECO:0000256" key="5">
    <source>
        <dbReference type="ARBA" id="ARBA00022737"/>
    </source>
</evidence>
<dbReference type="PANTHER" id="PTHR19855">
    <property type="entry name" value="WD40 REPEAT PROTEIN 12, 37"/>
    <property type="match status" value="1"/>
</dbReference>
<sequence>MEIVGETNEGNSKRIQVRFVTKLKASYKVPNTAITIPSHFHRLGLSSIVNKLLQAANSDWKTEPFDFLIDGELVRMPLEEFLLAKGISAEKTLEIEYIRAVAPRKEEEPSPHDDWVSAVDGSSPSFILTGCYDGLGRVWKQAGWCTHILEGHSGAVSSVSIINSEGSGSATVATASKDQTLRLWKFDVEDSSDHPARIRAFKILRGHNASVHSVAAKTSGDMICSGSWDCTINLWHTNDTDTDGDTVSIKKRKVNNEVEEPQSEGEAVSSLVGHTQCVSSVVWPQHETIYSASWDHSVRKWDVETGKDLSDIFCGKVLNCIDIGGEGSALIAAGGSDPTLRIWDPRKPGTSAPVFQFSSHCSWISACKWHNRSSVHLLSSSYDGRVMLWDLRTAFPLAIIDSHKDKVLCADWWKVRTKSMTKVEMGVKIDAETRARTLISSIKKTMEAPHILVIPYPALGHVIPLMELSSCLLKHGFQITFVNMEFNHQDAMDIWASKEDVGDRFRLVFVPDGLGSAEERKQPGKISEAILQTMPGKVEELIEYINGSERKISCVIADQSLGWALELAEKQGIKRAAFCPAAAALLVLGFSIPKLIDDGVIDQDEIFFAGTPVKRGMIELSPNMPPMNTKIFVWACIGNINAQKNIFKLMIRNNQSIRLTDWLLCNSTYELEPAAFATALKIKPIGPLLAPPTSKPDDSNSSYLKWLNQQPPQSVIYVAFGSFTIFDSAQFQELALGLELTGRPFIWVVRSDITNGRNNAYPEGFQERIGGRGQMVDWANQQKVLSHPSIACFISHCGWNSTIEGLSNGVPFLCWPYFADQFFNQSYICEYWGVGLGLERDGRGVITRDEIRNKVEQVAGSEKYKASSMALKETVMNSIRETGGSNKNLKDFVEWLNE</sequence>
<dbReference type="Gene3D" id="3.40.50.2000">
    <property type="entry name" value="Glycogen Phosphorylase B"/>
    <property type="match status" value="2"/>
</dbReference>
<evidence type="ECO:0000256" key="6">
    <source>
        <dbReference type="ARBA" id="ARBA00023242"/>
    </source>
</evidence>
<feature type="repeat" description="WD" evidence="8">
    <location>
        <begin position="204"/>
        <end position="235"/>
    </location>
</feature>